<dbReference type="AlphaFoldDB" id="A0A5B7X2Q2"/>
<dbReference type="Pfam" id="PF13460">
    <property type="entry name" value="NAD_binding_10"/>
    <property type="match status" value="1"/>
</dbReference>
<dbReference type="EMBL" id="CP040812">
    <property type="protein sequence ID" value="QCY68982.1"/>
    <property type="molecule type" value="Genomic_DNA"/>
</dbReference>
<proteinExistence type="predicted"/>
<dbReference type="KEGG" id="afla:FHG64_05945"/>
<organism evidence="2 3">
    <name type="scientific">Antarcticibacterium flavum</name>
    <dbReference type="NCBI Taxonomy" id="2058175"/>
    <lineage>
        <taxon>Bacteria</taxon>
        <taxon>Pseudomonadati</taxon>
        <taxon>Bacteroidota</taxon>
        <taxon>Flavobacteriia</taxon>
        <taxon>Flavobacteriales</taxon>
        <taxon>Flavobacteriaceae</taxon>
        <taxon>Antarcticibacterium</taxon>
    </lineage>
</organism>
<evidence type="ECO:0000259" key="1">
    <source>
        <dbReference type="Pfam" id="PF13460"/>
    </source>
</evidence>
<evidence type="ECO:0000313" key="3">
    <source>
        <dbReference type="Proteomes" id="UP000309016"/>
    </source>
</evidence>
<sequence length="289" mass="31541">MEKSEKILVAGASGALGTEIVKILTRDERQVRVLTRSSEGASKLSPFTKDIWKGNAGEAPEINGITEGVGTVISALGKSVSLFSPSEESFFESDFLANKAILDDALQNGVKRFIYVSIKGADVEEDYSIAKAHKLFENELRASGIEYTIIRPVGFYSGLNDLAIMAKRKVIPIVGDGKAKTNSIHHADLAKVVVSYLEDGPEIIEVGGPNIHTRLEMAEMIRDKIGGQIIKVPKTIAEMGAELPKIFSEGTHDKLDYFTYITTNDMIGESNGSISFREYLETLDLNDLP</sequence>
<dbReference type="Gene3D" id="3.40.50.720">
    <property type="entry name" value="NAD(P)-binding Rossmann-like Domain"/>
    <property type="match status" value="1"/>
</dbReference>
<dbReference type="InterPro" id="IPR051207">
    <property type="entry name" value="ComplexI_NDUFA9_subunit"/>
</dbReference>
<feature type="domain" description="NAD(P)-binding" evidence="1">
    <location>
        <begin position="11"/>
        <end position="199"/>
    </location>
</feature>
<dbReference type="PANTHER" id="PTHR12126:SF11">
    <property type="entry name" value="NADH DEHYDROGENASE [UBIQUINONE] 1 ALPHA SUBCOMPLEX SUBUNIT 9, MITOCHONDRIAL"/>
    <property type="match status" value="1"/>
</dbReference>
<dbReference type="SUPFAM" id="SSF51735">
    <property type="entry name" value="NAD(P)-binding Rossmann-fold domains"/>
    <property type="match status" value="1"/>
</dbReference>
<dbReference type="RefSeq" id="WP_139065564.1">
    <property type="nucleotide sequence ID" value="NZ_CP040812.1"/>
</dbReference>
<reference evidence="2 3" key="1">
    <citation type="submission" date="2019-06" db="EMBL/GenBank/DDBJ databases">
        <title>Complete genome sequence of Antarcticibacterium flavum KCTC 52984T from an Antarctic marine sediment.</title>
        <authorList>
            <person name="Lee Y.M."/>
            <person name="Shin S.C."/>
        </authorList>
    </citation>
    <scope>NUCLEOTIDE SEQUENCE [LARGE SCALE GENOMIC DNA]</scope>
    <source>
        <strain evidence="2 3">KCTC 52984</strain>
    </source>
</reference>
<dbReference type="Proteomes" id="UP000309016">
    <property type="component" value="Chromosome"/>
</dbReference>
<dbReference type="PANTHER" id="PTHR12126">
    <property type="entry name" value="NADH-UBIQUINONE OXIDOREDUCTASE 39 KDA SUBUNIT-RELATED"/>
    <property type="match status" value="1"/>
</dbReference>
<dbReference type="GO" id="GO:0044877">
    <property type="term" value="F:protein-containing complex binding"/>
    <property type="evidence" value="ECO:0007669"/>
    <property type="project" value="TreeGrafter"/>
</dbReference>
<name>A0A5B7X2Q2_9FLAO</name>
<accession>A0A5B7X2Q2</accession>
<dbReference type="OrthoDB" id="9803892at2"/>
<gene>
    <name evidence="2" type="ORF">FHG64_05945</name>
</gene>
<evidence type="ECO:0000313" key="2">
    <source>
        <dbReference type="EMBL" id="QCY68982.1"/>
    </source>
</evidence>
<dbReference type="InterPro" id="IPR036291">
    <property type="entry name" value="NAD(P)-bd_dom_sf"/>
</dbReference>
<dbReference type="InterPro" id="IPR016040">
    <property type="entry name" value="NAD(P)-bd_dom"/>
</dbReference>
<protein>
    <submittedName>
        <fullName evidence="2">NAD-dependent epimerase/dehydratase family protein</fullName>
    </submittedName>
</protein>
<keyword evidence="3" id="KW-1185">Reference proteome</keyword>